<evidence type="ECO:0000256" key="1">
    <source>
        <dbReference type="ARBA" id="ARBA00023015"/>
    </source>
</evidence>
<gene>
    <name evidence="4" type="ORF">GCM10009430_32530</name>
</gene>
<dbReference type="PROSITE" id="PS01124">
    <property type="entry name" value="HTH_ARAC_FAMILY_2"/>
    <property type="match status" value="1"/>
</dbReference>
<comment type="caution">
    <text evidence="4">The sequence shown here is derived from an EMBL/GenBank/DDBJ whole genome shotgun (WGS) entry which is preliminary data.</text>
</comment>
<accession>A0ABN1J1N8</accession>
<reference evidence="5" key="1">
    <citation type="journal article" date="2019" name="Int. J. Syst. Evol. Microbiol.">
        <title>The Global Catalogue of Microorganisms (GCM) 10K type strain sequencing project: providing services to taxonomists for standard genome sequencing and annotation.</title>
        <authorList>
            <consortium name="The Broad Institute Genomics Platform"/>
            <consortium name="The Broad Institute Genome Sequencing Center for Infectious Disease"/>
            <person name="Wu L."/>
            <person name="Ma J."/>
        </authorList>
    </citation>
    <scope>NUCLEOTIDE SEQUENCE [LARGE SCALE GENOMIC DNA]</scope>
    <source>
        <strain evidence="5">JCM 15974</strain>
    </source>
</reference>
<feature type="domain" description="HTH araC/xylS-type" evidence="3">
    <location>
        <begin position="215"/>
        <end position="311"/>
    </location>
</feature>
<dbReference type="EMBL" id="BAAAGE010000003">
    <property type="protein sequence ID" value="GAA0726015.1"/>
    <property type="molecule type" value="Genomic_DNA"/>
</dbReference>
<protein>
    <recommendedName>
        <fullName evidence="3">HTH araC/xylS-type domain-containing protein</fullName>
    </recommendedName>
</protein>
<dbReference type="PANTHER" id="PTHR47893:SF1">
    <property type="entry name" value="REGULATORY PROTEIN PCHR"/>
    <property type="match status" value="1"/>
</dbReference>
<sequence>MNIHIDITKDIINQFVEPLSTKVIDDEITFNNTLGKGQIERRNFNDKIELLKFSFQLSIPITLTSSNPTDSEYLLININLSKFGVHKKVNDTSISVQRNLPIGILFYTPNIEVSSTSATKMPFEIVLLKFKKSFLSEIDYGNLTILTNTTKVLVYEDLDIDSESCLRIILNQESSKLKAYSKILELLDINFQKLAKREVEDKYEELHPLDLKGLFTAATLLRDPIMDKTFSIDELSEVANMGKTKFKMLFKQVFGLPPISYKQKIKMEYAKEKLSSKEMSASEISYQIGYSHPSKFTIAYKKYFGVLPSSI</sequence>
<proteinExistence type="predicted"/>
<dbReference type="Pfam" id="PF12833">
    <property type="entry name" value="HTH_18"/>
    <property type="match status" value="1"/>
</dbReference>
<dbReference type="InterPro" id="IPR053142">
    <property type="entry name" value="PchR_regulatory_protein"/>
</dbReference>
<evidence type="ECO:0000313" key="4">
    <source>
        <dbReference type="EMBL" id="GAA0726015.1"/>
    </source>
</evidence>
<dbReference type="SMART" id="SM00342">
    <property type="entry name" value="HTH_ARAC"/>
    <property type="match status" value="1"/>
</dbReference>
<dbReference type="Proteomes" id="UP001501758">
    <property type="component" value="Unassembled WGS sequence"/>
</dbReference>
<evidence type="ECO:0000259" key="3">
    <source>
        <dbReference type="PROSITE" id="PS01124"/>
    </source>
</evidence>
<dbReference type="PANTHER" id="PTHR47893">
    <property type="entry name" value="REGULATORY PROTEIN PCHR"/>
    <property type="match status" value="1"/>
</dbReference>
<dbReference type="InterPro" id="IPR018060">
    <property type="entry name" value="HTH_AraC"/>
</dbReference>
<dbReference type="InterPro" id="IPR009057">
    <property type="entry name" value="Homeodomain-like_sf"/>
</dbReference>
<organism evidence="4 5">
    <name type="scientific">Aquimarina litoralis</name>
    <dbReference type="NCBI Taxonomy" id="584605"/>
    <lineage>
        <taxon>Bacteria</taxon>
        <taxon>Pseudomonadati</taxon>
        <taxon>Bacteroidota</taxon>
        <taxon>Flavobacteriia</taxon>
        <taxon>Flavobacteriales</taxon>
        <taxon>Flavobacteriaceae</taxon>
        <taxon>Aquimarina</taxon>
    </lineage>
</organism>
<keyword evidence="1" id="KW-0805">Transcription regulation</keyword>
<dbReference type="Gene3D" id="1.10.10.60">
    <property type="entry name" value="Homeodomain-like"/>
    <property type="match status" value="2"/>
</dbReference>
<evidence type="ECO:0000256" key="2">
    <source>
        <dbReference type="ARBA" id="ARBA00023163"/>
    </source>
</evidence>
<keyword evidence="2" id="KW-0804">Transcription</keyword>
<dbReference type="SUPFAM" id="SSF46689">
    <property type="entry name" value="Homeodomain-like"/>
    <property type="match status" value="1"/>
</dbReference>
<evidence type="ECO:0000313" key="5">
    <source>
        <dbReference type="Proteomes" id="UP001501758"/>
    </source>
</evidence>
<name>A0ABN1J1N8_9FLAO</name>
<keyword evidence="5" id="KW-1185">Reference proteome</keyword>
<dbReference type="RefSeq" id="WP_343913326.1">
    <property type="nucleotide sequence ID" value="NZ_BAAAGE010000003.1"/>
</dbReference>